<dbReference type="InterPro" id="IPR017907">
    <property type="entry name" value="Znf_RING_CS"/>
</dbReference>
<protein>
    <submittedName>
        <fullName evidence="11">Oidioi.mRNA.OKI2018_I69.PAR.g9415.t1.cds</fullName>
    </submittedName>
</protein>
<dbReference type="InterPro" id="IPR017868">
    <property type="entry name" value="Filamin/ABP280_repeat-like"/>
</dbReference>
<dbReference type="InterPro" id="IPR013083">
    <property type="entry name" value="Znf_RING/FYVE/PHD"/>
</dbReference>
<dbReference type="Gene3D" id="4.10.830.40">
    <property type="match status" value="1"/>
</dbReference>
<gene>
    <name evidence="11" type="ORF">OKIOD_LOCUS973</name>
</gene>
<feature type="domain" description="B box-type" evidence="10">
    <location>
        <begin position="139"/>
        <end position="180"/>
    </location>
</feature>
<dbReference type="Pfam" id="PF00630">
    <property type="entry name" value="Filamin"/>
    <property type="match status" value="1"/>
</dbReference>
<proteinExistence type="predicted"/>
<evidence type="ECO:0000256" key="6">
    <source>
        <dbReference type="PROSITE-ProRule" id="PRU00087"/>
    </source>
</evidence>
<feature type="coiled-coil region" evidence="7">
    <location>
        <begin position="195"/>
        <end position="229"/>
    </location>
</feature>
<keyword evidence="2" id="KW-0677">Repeat</keyword>
<evidence type="ECO:0000259" key="9">
    <source>
        <dbReference type="PROSITE" id="PS50089"/>
    </source>
</evidence>
<feature type="region of interest" description="Disordered" evidence="8">
    <location>
        <begin position="1"/>
        <end position="23"/>
    </location>
</feature>
<evidence type="ECO:0000313" key="11">
    <source>
        <dbReference type="EMBL" id="CAG5079908.1"/>
    </source>
</evidence>
<dbReference type="EMBL" id="OU015568">
    <property type="protein sequence ID" value="CAG5079908.1"/>
    <property type="molecule type" value="Genomic_DNA"/>
</dbReference>
<keyword evidence="12" id="KW-1185">Reference proteome</keyword>
<dbReference type="InterPro" id="IPR018957">
    <property type="entry name" value="Znf_C3HC4_RING-type"/>
</dbReference>
<dbReference type="InterPro" id="IPR014756">
    <property type="entry name" value="Ig_E-set"/>
</dbReference>
<dbReference type="Gene3D" id="3.30.160.60">
    <property type="entry name" value="Classic Zinc Finger"/>
    <property type="match status" value="1"/>
</dbReference>
<dbReference type="InterPro" id="IPR013783">
    <property type="entry name" value="Ig-like_fold"/>
</dbReference>
<accession>A0ABN7RR91</accession>
<dbReference type="InterPro" id="IPR001841">
    <property type="entry name" value="Znf_RING"/>
</dbReference>
<dbReference type="SUPFAM" id="SSF57850">
    <property type="entry name" value="RING/U-box"/>
    <property type="match status" value="1"/>
</dbReference>
<evidence type="ECO:0000256" key="5">
    <source>
        <dbReference type="PROSITE-ProRule" id="PRU00024"/>
    </source>
</evidence>
<organism evidence="11 12">
    <name type="scientific">Oikopleura dioica</name>
    <name type="common">Tunicate</name>
    <dbReference type="NCBI Taxonomy" id="34765"/>
    <lineage>
        <taxon>Eukaryota</taxon>
        <taxon>Metazoa</taxon>
        <taxon>Chordata</taxon>
        <taxon>Tunicata</taxon>
        <taxon>Appendicularia</taxon>
        <taxon>Copelata</taxon>
        <taxon>Oikopleuridae</taxon>
        <taxon>Oikopleura</taxon>
    </lineage>
</organism>
<evidence type="ECO:0000256" key="2">
    <source>
        <dbReference type="ARBA" id="ARBA00022737"/>
    </source>
</evidence>
<dbReference type="PROSITE" id="PS50194">
    <property type="entry name" value="FILAMIN_REPEAT"/>
    <property type="match status" value="1"/>
</dbReference>
<dbReference type="Gene3D" id="2.60.40.10">
    <property type="entry name" value="Immunoglobulins"/>
    <property type="match status" value="1"/>
</dbReference>
<feature type="region of interest" description="Disordered" evidence="8">
    <location>
        <begin position="441"/>
        <end position="489"/>
    </location>
</feature>
<evidence type="ECO:0000256" key="4">
    <source>
        <dbReference type="ARBA" id="ARBA00022833"/>
    </source>
</evidence>
<keyword evidence="3 5" id="KW-0863">Zinc-finger</keyword>
<sequence>MEAHDSTKSLGSVTSSTPEADRDPLSCSICKKRTVNPKFLPCLHSFCYQCIKKLPESGDLNCPDCFASFQFLTKEEDYITDYTKIVSDSNDATKCDLCCSEEPLDGYCVSCEISLCVFCRQAHLRQSATKSHVINKLQSWTVQCTTHPEEQCSIFCLTCSELCCRDCCLTIHRSHETQFVEEVDGPLVHQFAARLDENDQLINDLSDKLDEAEKRKETIEKEAEFVTQQVTDYFDRYIEAIKKHSEDVIKNVQTIKNAELSKMDEMIGDLKALGQDIETATDVGNVAADVGGAQMVHMLPILNDRFTNLHTKASRLEPIPAKFSVGFDATKDVTFEEMSFKGDLESKVSARKCKLIQNFKAANVNEPFEFILDTSSCSTPISTRDVSVDIRHKRSQESGKYKIRAGAEGNILLKFLTSTTGHHEIKVSINGHQLKECPLKVSVRSRRASSRASTKNRDHLISSPTAHLTSSRPMSPNDSVTSHFQTVTL</sequence>
<name>A0ABN7RR91_OIKDI</name>
<evidence type="ECO:0000256" key="7">
    <source>
        <dbReference type="SAM" id="Coils"/>
    </source>
</evidence>
<dbReference type="Gene3D" id="3.30.40.10">
    <property type="entry name" value="Zinc/RING finger domain, C3HC4 (zinc finger)"/>
    <property type="match status" value="1"/>
</dbReference>
<keyword evidence="7" id="KW-0175">Coiled coil</keyword>
<evidence type="ECO:0000256" key="3">
    <source>
        <dbReference type="ARBA" id="ARBA00022771"/>
    </source>
</evidence>
<evidence type="ECO:0000256" key="8">
    <source>
        <dbReference type="SAM" id="MobiDB-lite"/>
    </source>
</evidence>
<dbReference type="SMART" id="SM00184">
    <property type="entry name" value="RING"/>
    <property type="match status" value="1"/>
</dbReference>
<dbReference type="PROSITE" id="PS50089">
    <property type="entry name" value="ZF_RING_2"/>
    <property type="match status" value="1"/>
</dbReference>
<feature type="domain" description="B box-type" evidence="10">
    <location>
        <begin position="90"/>
        <end position="137"/>
    </location>
</feature>
<evidence type="ECO:0000313" key="12">
    <source>
        <dbReference type="Proteomes" id="UP001158576"/>
    </source>
</evidence>
<feature type="domain" description="RING-type" evidence="9">
    <location>
        <begin position="27"/>
        <end position="65"/>
    </location>
</feature>
<evidence type="ECO:0000256" key="1">
    <source>
        <dbReference type="ARBA" id="ARBA00022723"/>
    </source>
</evidence>
<dbReference type="SMART" id="SM00336">
    <property type="entry name" value="BBOX"/>
    <property type="match status" value="2"/>
</dbReference>
<dbReference type="PROSITE" id="PS00518">
    <property type="entry name" value="ZF_RING_1"/>
    <property type="match status" value="1"/>
</dbReference>
<feature type="compositionally biased region" description="Polar residues" evidence="8">
    <location>
        <begin position="8"/>
        <end position="18"/>
    </location>
</feature>
<feature type="compositionally biased region" description="Polar residues" evidence="8">
    <location>
        <begin position="462"/>
        <end position="489"/>
    </location>
</feature>
<dbReference type="InterPro" id="IPR000315">
    <property type="entry name" value="Znf_B-box"/>
</dbReference>
<dbReference type="SUPFAM" id="SSF57845">
    <property type="entry name" value="B-box zinc-binding domain"/>
    <property type="match status" value="1"/>
</dbReference>
<dbReference type="Pfam" id="PF00643">
    <property type="entry name" value="zf-B_box"/>
    <property type="match status" value="1"/>
</dbReference>
<dbReference type="Pfam" id="PF00097">
    <property type="entry name" value="zf-C3HC4"/>
    <property type="match status" value="1"/>
</dbReference>
<dbReference type="InterPro" id="IPR047153">
    <property type="entry name" value="TRIM45/56/19-like"/>
</dbReference>
<feature type="repeat" description="Filamin" evidence="6">
    <location>
        <begin position="346"/>
        <end position="443"/>
    </location>
</feature>
<dbReference type="PROSITE" id="PS50119">
    <property type="entry name" value="ZF_BBOX"/>
    <property type="match status" value="2"/>
</dbReference>
<dbReference type="PANTHER" id="PTHR25462">
    <property type="entry name" value="BONUS, ISOFORM C-RELATED"/>
    <property type="match status" value="1"/>
</dbReference>
<dbReference type="Proteomes" id="UP001158576">
    <property type="component" value="Chromosome PAR"/>
</dbReference>
<keyword evidence="4" id="KW-0862">Zinc</keyword>
<dbReference type="SUPFAM" id="SSF81296">
    <property type="entry name" value="E set domains"/>
    <property type="match status" value="1"/>
</dbReference>
<dbReference type="PANTHER" id="PTHR25462:SF296">
    <property type="entry name" value="MEIOTIC P26, ISOFORM F"/>
    <property type="match status" value="1"/>
</dbReference>
<dbReference type="CDD" id="cd16449">
    <property type="entry name" value="RING-HC"/>
    <property type="match status" value="1"/>
</dbReference>
<reference evidence="11 12" key="1">
    <citation type="submission" date="2021-04" db="EMBL/GenBank/DDBJ databases">
        <authorList>
            <person name="Bliznina A."/>
        </authorList>
    </citation>
    <scope>NUCLEOTIDE SEQUENCE [LARGE SCALE GENOMIC DNA]</scope>
</reference>
<keyword evidence="1" id="KW-0479">Metal-binding</keyword>
<evidence type="ECO:0000259" key="10">
    <source>
        <dbReference type="PROSITE" id="PS50119"/>
    </source>
</evidence>